<feature type="transmembrane region" description="Helical" evidence="11">
    <location>
        <begin position="61"/>
        <end position="83"/>
    </location>
</feature>
<feature type="transmembrane region" description="Helical" evidence="11">
    <location>
        <begin position="243"/>
        <end position="263"/>
    </location>
</feature>
<dbReference type="PANTHER" id="PTHR30183:SF9">
    <property type="entry name" value="THIAMINE TRANSPORT SYSTEM PERMEASE PROTEIN THIP"/>
    <property type="match status" value="1"/>
</dbReference>
<feature type="transmembrane region" description="Helical" evidence="11">
    <location>
        <begin position="123"/>
        <end position="147"/>
    </location>
</feature>
<dbReference type="Proteomes" id="UP001597059">
    <property type="component" value="Unassembled WGS sequence"/>
</dbReference>
<evidence type="ECO:0000256" key="3">
    <source>
        <dbReference type="ARBA" id="ARBA00016947"/>
    </source>
</evidence>
<dbReference type="NCBIfam" id="TIGR01253">
    <property type="entry name" value="thiP"/>
    <property type="match status" value="1"/>
</dbReference>
<dbReference type="Gene3D" id="1.10.3720.10">
    <property type="entry name" value="MetI-like"/>
    <property type="match status" value="2"/>
</dbReference>
<proteinExistence type="inferred from homology"/>
<evidence type="ECO:0000256" key="2">
    <source>
        <dbReference type="ARBA" id="ARBA00011650"/>
    </source>
</evidence>
<reference evidence="14" key="1">
    <citation type="journal article" date="2019" name="Int. J. Syst. Evol. Microbiol.">
        <title>The Global Catalogue of Microorganisms (GCM) 10K type strain sequencing project: providing services to taxonomists for standard genome sequencing and annotation.</title>
        <authorList>
            <consortium name="The Broad Institute Genomics Platform"/>
            <consortium name="The Broad Institute Genome Sequencing Center for Infectious Disease"/>
            <person name="Wu L."/>
            <person name="Ma J."/>
        </authorList>
    </citation>
    <scope>NUCLEOTIDE SEQUENCE [LARGE SCALE GENOMIC DNA]</scope>
    <source>
        <strain evidence="14">JCM 30774</strain>
    </source>
</reference>
<name>A0ABW4B4K8_9GAMM</name>
<feature type="transmembrane region" description="Helical" evidence="11">
    <location>
        <begin position="336"/>
        <end position="355"/>
    </location>
</feature>
<feature type="transmembrane region" description="Helical" evidence="11">
    <location>
        <begin position="95"/>
        <end position="117"/>
    </location>
</feature>
<feature type="transmembrane region" description="Helical" evidence="11">
    <location>
        <begin position="284"/>
        <end position="316"/>
    </location>
</feature>
<comment type="subcellular location">
    <subcellularLocation>
        <location evidence="1">Cell inner membrane</location>
        <topology evidence="1">Multi-pass membrane protein</topology>
    </subcellularLocation>
    <subcellularLocation>
        <location evidence="11">Cell membrane</location>
        <topology evidence="11">Multi-pass membrane protein</topology>
    </subcellularLocation>
</comment>
<evidence type="ECO:0000256" key="9">
    <source>
        <dbReference type="ARBA" id="ARBA00022989"/>
    </source>
</evidence>
<keyword evidence="4 11" id="KW-0813">Transport</keyword>
<sequence>MVRSYYPLILIFSSYLRPAWLGFSLYLVIAGAAFAALLGYASPSSWGQYFADPYTWRVVRFSLLQASLSALLSILLAIPMASCLFHRRFLGRQTLLSLFAISMVVPTIVAILGIVVVYGRSGWFTSVFGVSFPLYGLGGILLAHVFFNMPLAVRVILQAYSLIPDAQWRLASQLGLSRWHVFQLIEWHYLRKNLPGVFLLIFMLCFSGFAVVLSLGGGPRSSTLEVAIYQALRFEFDLNKASYLSLLQVLICSLVALAVYRFAPSVRQDVSLYQGERLRLPSSWWANLADFSALAVVLLWVLPPFAAILVPIFSALFWQTLGMEDLWWSLWHSVRIALPSGLLALGIGLSIAALARALRWRQETDAWAQRLEQSGNLVLMVPSLVLATGLFLLFRNLGVSIKHAYWIVVWVNAVMALPFVLRALMPTIYQQEKRFRHLYAQMNITGWARLRLEWGQIRSAAAQGLAYAVLLSLGDLGVVALFGSKGLETLPMYLFQLIGSYRVEQGACVAVVLILLCLMLFYVINRLVGGRRAVV</sequence>
<feature type="transmembrane region" description="Helical" evidence="11">
    <location>
        <begin position="403"/>
        <end position="424"/>
    </location>
</feature>
<keyword evidence="9 11" id="KW-1133">Transmembrane helix</keyword>
<keyword evidence="6" id="KW-0997">Cell inner membrane</keyword>
<feature type="transmembrane region" description="Helical" evidence="11">
    <location>
        <begin position="197"/>
        <end position="216"/>
    </location>
</feature>
<keyword evidence="14" id="KW-1185">Reference proteome</keyword>
<evidence type="ECO:0000256" key="11">
    <source>
        <dbReference type="RuleBase" id="RU363032"/>
    </source>
</evidence>
<protein>
    <recommendedName>
        <fullName evidence="3">Thiamine transport system permease protein ThiP</fullName>
    </recommendedName>
</protein>
<keyword evidence="8" id="KW-0677">Repeat</keyword>
<organism evidence="13 14">
    <name type="scientific">Rhodanobacter aciditrophus</name>
    <dbReference type="NCBI Taxonomy" id="1623218"/>
    <lineage>
        <taxon>Bacteria</taxon>
        <taxon>Pseudomonadati</taxon>
        <taxon>Pseudomonadota</taxon>
        <taxon>Gammaproteobacteria</taxon>
        <taxon>Lysobacterales</taxon>
        <taxon>Rhodanobacteraceae</taxon>
        <taxon>Rhodanobacter</taxon>
    </lineage>
</organism>
<feature type="transmembrane region" description="Helical" evidence="11">
    <location>
        <begin position="464"/>
        <end position="483"/>
    </location>
</feature>
<accession>A0ABW4B4K8</accession>
<dbReference type="PROSITE" id="PS50928">
    <property type="entry name" value="ABC_TM1"/>
    <property type="match status" value="2"/>
</dbReference>
<feature type="domain" description="ABC transmembrane type-1" evidence="12">
    <location>
        <begin position="59"/>
        <end position="259"/>
    </location>
</feature>
<feature type="transmembrane region" description="Helical" evidence="11">
    <location>
        <begin position="503"/>
        <end position="524"/>
    </location>
</feature>
<evidence type="ECO:0000256" key="5">
    <source>
        <dbReference type="ARBA" id="ARBA00022475"/>
    </source>
</evidence>
<comment type="subunit">
    <text evidence="2">The complex is composed of two ATP-binding proteins (ThiQ), two transmembrane proteins (ThiP) and a solute-binding protein (ThiB).</text>
</comment>
<feature type="transmembrane region" description="Helical" evidence="11">
    <location>
        <begin position="20"/>
        <end position="41"/>
    </location>
</feature>
<evidence type="ECO:0000313" key="13">
    <source>
        <dbReference type="EMBL" id="MFD1384285.1"/>
    </source>
</evidence>
<dbReference type="CDD" id="cd06261">
    <property type="entry name" value="TM_PBP2"/>
    <property type="match status" value="2"/>
</dbReference>
<dbReference type="InterPro" id="IPR035906">
    <property type="entry name" value="MetI-like_sf"/>
</dbReference>
<evidence type="ECO:0000256" key="8">
    <source>
        <dbReference type="ARBA" id="ARBA00022737"/>
    </source>
</evidence>
<comment type="similarity">
    <text evidence="11">Belongs to the binding-protein-dependent transport system permease family.</text>
</comment>
<evidence type="ECO:0000313" key="14">
    <source>
        <dbReference type="Proteomes" id="UP001597059"/>
    </source>
</evidence>
<evidence type="ECO:0000256" key="1">
    <source>
        <dbReference type="ARBA" id="ARBA00004429"/>
    </source>
</evidence>
<evidence type="ECO:0000256" key="7">
    <source>
        <dbReference type="ARBA" id="ARBA00022692"/>
    </source>
</evidence>
<feature type="transmembrane region" description="Helical" evidence="11">
    <location>
        <begin position="376"/>
        <end position="397"/>
    </location>
</feature>
<dbReference type="InterPro" id="IPR000515">
    <property type="entry name" value="MetI-like"/>
</dbReference>
<dbReference type="EMBL" id="JBHTMN010000014">
    <property type="protein sequence ID" value="MFD1384285.1"/>
    <property type="molecule type" value="Genomic_DNA"/>
</dbReference>
<evidence type="ECO:0000259" key="12">
    <source>
        <dbReference type="PROSITE" id="PS50928"/>
    </source>
</evidence>
<feature type="domain" description="ABC transmembrane type-1" evidence="12">
    <location>
        <begin position="330"/>
        <end position="524"/>
    </location>
</feature>
<dbReference type="RefSeq" id="WP_377368359.1">
    <property type="nucleotide sequence ID" value="NZ_JBHTMN010000014.1"/>
</dbReference>
<comment type="caution">
    <text evidence="13">The sequence shown here is derived from an EMBL/GenBank/DDBJ whole genome shotgun (WGS) entry which is preliminary data.</text>
</comment>
<evidence type="ECO:0000256" key="6">
    <source>
        <dbReference type="ARBA" id="ARBA00022519"/>
    </source>
</evidence>
<dbReference type="Pfam" id="PF00528">
    <property type="entry name" value="BPD_transp_1"/>
    <property type="match status" value="1"/>
</dbReference>
<keyword evidence="10 11" id="KW-0472">Membrane</keyword>
<evidence type="ECO:0000256" key="4">
    <source>
        <dbReference type="ARBA" id="ARBA00022448"/>
    </source>
</evidence>
<dbReference type="InterPro" id="IPR005947">
    <property type="entry name" value="ThiP_ABC_transpt"/>
</dbReference>
<dbReference type="SUPFAM" id="SSF161098">
    <property type="entry name" value="MetI-like"/>
    <property type="match status" value="2"/>
</dbReference>
<dbReference type="PANTHER" id="PTHR30183">
    <property type="entry name" value="MOLYBDENUM TRANSPORT SYSTEM PERMEASE PROTEIN MODB"/>
    <property type="match status" value="1"/>
</dbReference>
<gene>
    <name evidence="13" type="primary">thiP</name>
    <name evidence="13" type="ORF">ACFQ45_12980</name>
</gene>
<evidence type="ECO:0000256" key="10">
    <source>
        <dbReference type="ARBA" id="ARBA00023136"/>
    </source>
</evidence>
<keyword evidence="5" id="KW-1003">Cell membrane</keyword>
<keyword evidence="7 11" id="KW-0812">Transmembrane</keyword>